<accession>A0A556ACU2</accession>
<evidence type="ECO:0000256" key="1">
    <source>
        <dbReference type="SAM" id="SignalP"/>
    </source>
</evidence>
<evidence type="ECO:0000313" key="3">
    <source>
        <dbReference type="Proteomes" id="UP000318405"/>
    </source>
</evidence>
<sequence length="102" mass="10684">MIKKSTVLTIGTLAFAATAVTGCESLTGQKEVGATPGICQRDAADALAGRDRLTDEQAKQASGASIVRQIAPGQAVTMDYRQERVTIETDPKTGKIVRAFCG</sequence>
<name>A0A556ACU2_9BURK</name>
<proteinExistence type="predicted"/>
<dbReference type="Proteomes" id="UP000318405">
    <property type="component" value="Unassembled WGS sequence"/>
</dbReference>
<reference evidence="2 3" key="1">
    <citation type="submission" date="2019-07" db="EMBL/GenBank/DDBJ databases">
        <title>Qingshengfaniella alkalisoli gen. nov., sp. nov., isolated from saline soil.</title>
        <authorList>
            <person name="Xu L."/>
            <person name="Huang X.-X."/>
            <person name="Sun J.-Q."/>
        </authorList>
    </citation>
    <scope>NUCLEOTIDE SEQUENCE [LARGE SCALE GENOMIC DNA]</scope>
    <source>
        <strain evidence="2 3">DSM 27279</strain>
    </source>
</reference>
<dbReference type="InterPro" id="IPR021719">
    <property type="entry name" value="Prot_inh_I78"/>
</dbReference>
<dbReference type="Pfam" id="PF11720">
    <property type="entry name" value="Inhibitor_I78"/>
    <property type="match status" value="1"/>
</dbReference>
<protein>
    <recommendedName>
        <fullName evidence="4">Peptidase inhibitor I78 family protein</fullName>
    </recommendedName>
</protein>
<keyword evidence="1" id="KW-0732">Signal</keyword>
<dbReference type="OrthoDB" id="8724542at2"/>
<dbReference type="PROSITE" id="PS51257">
    <property type="entry name" value="PROKAR_LIPOPROTEIN"/>
    <property type="match status" value="1"/>
</dbReference>
<evidence type="ECO:0000313" key="2">
    <source>
        <dbReference type="EMBL" id="TSH90712.1"/>
    </source>
</evidence>
<dbReference type="EMBL" id="VLTJ01000039">
    <property type="protein sequence ID" value="TSH90712.1"/>
    <property type="molecule type" value="Genomic_DNA"/>
</dbReference>
<dbReference type="AlphaFoldDB" id="A0A556ACU2"/>
<keyword evidence="3" id="KW-1185">Reference proteome</keyword>
<dbReference type="RefSeq" id="WP_143950629.1">
    <property type="nucleotide sequence ID" value="NZ_BAABMB010000003.1"/>
</dbReference>
<feature type="signal peptide" evidence="1">
    <location>
        <begin position="1"/>
        <end position="19"/>
    </location>
</feature>
<feature type="chain" id="PRO_5022055725" description="Peptidase inhibitor I78 family protein" evidence="1">
    <location>
        <begin position="20"/>
        <end position="102"/>
    </location>
</feature>
<evidence type="ECO:0008006" key="4">
    <source>
        <dbReference type="Google" id="ProtNLM"/>
    </source>
</evidence>
<dbReference type="Gene3D" id="3.30.10.10">
    <property type="entry name" value="Trypsin Inhibitor V, subunit A"/>
    <property type="match status" value="1"/>
</dbReference>
<organism evidence="2 3">
    <name type="scientific">Verticiella sediminum</name>
    <dbReference type="NCBI Taxonomy" id="1247510"/>
    <lineage>
        <taxon>Bacteria</taxon>
        <taxon>Pseudomonadati</taxon>
        <taxon>Pseudomonadota</taxon>
        <taxon>Betaproteobacteria</taxon>
        <taxon>Burkholderiales</taxon>
        <taxon>Alcaligenaceae</taxon>
        <taxon>Verticiella</taxon>
    </lineage>
</organism>
<comment type="caution">
    <text evidence="2">The sequence shown here is derived from an EMBL/GenBank/DDBJ whole genome shotgun (WGS) entry which is preliminary data.</text>
</comment>
<gene>
    <name evidence="2" type="ORF">FOZ76_23295</name>
</gene>